<dbReference type="PANTHER" id="PTHR43520:SF8">
    <property type="entry name" value="P-TYPE CU(+) TRANSPORTER"/>
    <property type="match status" value="1"/>
</dbReference>
<dbReference type="InterPro" id="IPR023298">
    <property type="entry name" value="ATPase_P-typ_TM_dom_sf"/>
</dbReference>
<keyword evidence="7 9" id="KW-0472">Membrane</keyword>
<dbReference type="Pfam" id="PF00403">
    <property type="entry name" value="HMA"/>
    <property type="match status" value="1"/>
</dbReference>
<dbReference type="PROSITE" id="PS01229">
    <property type="entry name" value="COF_2"/>
    <property type="match status" value="1"/>
</dbReference>
<evidence type="ECO:0000256" key="1">
    <source>
        <dbReference type="ARBA" id="ARBA00004127"/>
    </source>
</evidence>
<dbReference type="GO" id="GO:0005524">
    <property type="term" value="F:ATP binding"/>
    <property type="evidence" value="ECO:0007669"/>
    <property type="project" value="InterPro"/>
</dbReference>
<dbReference type="InterPro" id="IPR018303">
    <property type="entry name" value="ATPase_P-typ_P_site"/>
</dbReference>
<feature type="compositionally biased region" description="Basic and acidic residues" evidence="8">
    <location>
        <begin position="1039"/>
        <end position="1072"/>
    </location>
</feature>
<dbReference type="Pfam" id="PF00702">
    <property type="entry name" value="Hydrolase"/>
    <property type="match status" value="1"/>
</dbReference>
<feature type="transmembrane region" description="Helical" evidence="9">
    <location>
        <begin position="917"/>
        <end position="939"/>
    </location>
</feature>
<comment type="caution">
    <text evidence="11">The sequence shown here is derived from an EMBL/GenBank/DDBJ whole genome shotgun (WGS) entry which is preliminary data.</text>
</comment>
<evidence type="ECO:0000256" key="2">
    <source>
        <dbReference type="ARBA" id="ARBA00006024"/>
    </source>
</evidence>
<dbReference type="SUPFAM" id="SSF55008">
    <property type="entry name" value="HMA, heavy metal-associated domain"/>
    <property type="match status" value="1"/>
</dbReference>
<name>A0A023AZU3_GRENI</name>
<evidence type="ECO:0000256" key="5">
    <source>
        <dbReference type="ARBA" id="ARBA00022967"/>
    </source>
</evidence>
<accession>A0A023AZU3</accession>
<dbReference type="SUPFAM" id="SSF81665">
    <property type="entry name" value="Calcium ATPase, transmembrane domain M"/>
    <property type="match status" value="1"/>
</dbReference>
<keyword evidence="12" id="KW-1185">Reference proteome</keyword>
<protein>
    <submittedName>
        <fullName evidence="11">P-type ATPase-like protein</fullName>
        <ecNumber evidence="11">3.6.3.4</ecNumber>
    </submittedName>
</protein>
<feature type="region of interest" description="Disordered" evidence="8">
    <location>
        <begin position="1106"/>
        <end position="1129"/>
    </location>
</feature>
<keyword evidence="6 9" id="KW-1133">Transmembrane helix</keyword>
<dbReference type="AlphaFoldDB" id="A0A023AZU3"/>
<dbReference type="InterPro" id="IPR006121">
    <property type="entry name" value="HMA_dom"/>
</dbReference>
<evidence type="ECO:0000256" key="9">
    <source>
        <dbReference type="SAM" id="Phobius"/>
    </source>
</evidence>
<comment type="subcellular location">
    <subcellularLocation>
        <location evidence="1">Endomembrane system</location>
        <topology evidence="1">Multi-pass membrane protein</topology>
    </subcellularLocation>
</comment>
<dbReference type="Proteomes" id="UP000019763">
    <property type="component" value="Unassembled WGS sequence"/>
</dbReference>
<sequence>MTCGGCSSRIEKVIGALDGVKSCNVSAAMGIGIFAVDEAKLSAEELCSRIQNMGFNANIQGEYPRLIYDEISGNQQHASDDSCCPNSVNLLLGPPGEVTESKLSILRGVAEDMGATLVIRNADSRNLSRVGAAYIATVEFDAAAIGGRDLLERLQAVPGLTVSFVPVLEGTMEEHSLLLETVRIASIKCSIIAGVMMLLQWHQEFLFAVLAGFSGFVWMALSVPVVFVWTRFIVAKARLGYINMELFVVVNSWMCFAIATFLLAIDCVRVVTGNSINSGELTYMLGVASAGLSSAPAYFKTATMLVTIHTIGRYLETKSRTRALQVLWELNRVRDMPASRISAVLPVPRSALMINNTCRFEEWDADLWSKIQQQGCRPPPIVGLQYHSRGVGEGALVQHTATPRPLLHIGDLVLVQPEEEVPADGVLLVAPDGSARVDESVLTGETAACARAVGQHVYEGTTLRQPGPVVMVVLRVGRGTRLGLINHAVYRGAAVPSQTAAVANRLVRVFLPAMLAVCVGTWLVWTVLVLGGWVVVPPQYGVGPGLAGALFVLQFGAATLAMACPCAIGLAVPVVVALAVATAGQRGVIVKDSNTLERGARVDTVVLDKTGTLTQGPPRVSGSALHGPALSALAYRLRLCTQDPDAVFATLVTACEQGLAGGLPHALLALVQNAQPEPLNVRKRTEHLGNGIELDLQAAVLRDRGTNLLDLRGREDFLHVEQTGDRTGDPPPVPVDPLRGEKVYFGHEGWYASLLGRPLPAAAGAGEAVFLFTADGTVLARVELAETLAPGAAAVVSELRRAGLAVWLCSGDGWGPALAAARAVGVPAERVVARATPWRKQALVRRLQTAGARVAVVGDGVNDALAMCEAALGVALGFSAEALAQAAGVVVYSRRIESLPAVLRLCRRSARIMRFNLFWACAFNALGVPLAAGVLYPHLWVSSVEASLCMALSSLLVLGNSVLSLRSALTFPRSRDTAEQRTTNLPIRVHSDPADSDRVHSGLTKDAQSDRARSDRHYSALPTSCPGSCDVTGSFFSTHHGEDKEQGENDGHKENGAHRACGENRGHGGYRENDAVGIELGMADHGTGHTADHMTSMESLEIDVVDSAPPSNGRAHGSLAAATAGFSHT</sequence>
<feature type="domain" description="HMA" evidence="10">
    <location>
        <begin position="1"/>
        <end position="58"/>
    </location>
</feature>
<dbReference type="SUPFAM" id="SSF81653">
    <property type="entry name" value="Calcium ATPase, transduction domain A"/>
    <property type="match status" value="1"/>
</dbReference>
<evidence type="ECO:0000256" key="6">
    <source>
        <dbReference type="ARBA" id="ARBA00022989"/>
    </source>
</evidence>
<dbReference type="InterPro" id="IPR036412">
    <property type="entry name" value="HAD-like_sf"/>
</dbReference>
<feature type="region of interest" description="Disordered" evidence="8">
    <location>
        <begin position="1036"/>
        <end position="1072"/>
    </location>
</feature>
<dbReference type="Pfam" id="PF00122">
    <property type="entry name" value="E1-E2_ATPase"/>
    <property type="match status" value="1"/>
</dbReference>
<dbReference type="OrthoDB" id="347742at2759"/>
<dbReference type="Gene3D" id="2.70.150.10">
    <property type="entry name" value="Calcium-transporting ATPase, cytoplasmic transduction domain A"/>
    <property type="match status" value="1"/>
</dbReference>
<keyword evidence="5" id="KW-1278">Translocase</keyword>
<feature type="compositionally biased region" description="Basic and acidic residues" evidence="8">
    <location>
        <begin position="1007"/>
        <end position="1018"/>
    </location>
</feature>
<dbReference type="GO" id="GO:0055070">
    <property type="term" value="P:copper ion homeostasis"/>
    <property type="evidence" value="ECO:0007669"/>
    <property type="project" value="TreeGrafter"/>
</dbReference>
<dbReference type="EMBL" id="AFNH02001102">
    <property type="protein sequence ID" value="EZG44374.1"/>
    <property type="molecule type" value="Genomic_DNA"/>
</dbReference>
<dbReference type="InterPro" id="IPR059000">
    <property type="entry name" value="ATPase_P-type_domA"/>
</dbReference>
<feature type="transmembrane region" description="Helical" evidence="9">
    <location>
        <begin position="205"/>
        <end position="234"/>
    </location>
</feature>
<dbReference type="GeneID" id="22915180"/>
<evidence type="ECO:0000256" key="8">
    <source>
        <dbReference type="SAM" id="MobiDB-lite"/>
    </source>
</evidence>
<dbReference type="InterPro" id="IPR008250">
    <property type="entry name" value="ATPase_P-typ_transduc_dom_A_sf"/>
</dbReference>
<evidence type="ECO:0000313" key="11">
    <source>
        <dbReference type="EMBL" id="EZG44374.1"/>
    </source>
</evidence>
<feature type="compositionally biased region" description="Basic and acidic residues" evidence="8">
    <location>
        <begin position="989"/>
        <end position="1000"/>
    </location>
</feature>
<dbReference type="PRINTS" id="PR00119">
    <property type="entry name" value="CATATPASE"/>
</dbReference>
<dbReference type="GO" id="GO:0005507">
    <property type="term" value="F:copper ion binding"/>
    <property type="evidence" value="ECO:0007669"/>
    <property type="project" value="TreeGrafter"/>
</dbReference>
<dbReference type="Gene3D" id="3.30.70.100">
    <property type="match status" value="1"/>
</dbReference>
<dbReference type="NCBIfam" id="TIGR01494">
    <property type="entry name" value="ATPase_P-type"/>
    <property type="match status" value="2"/>
</dbReference>
<feature type="region of interest" description="Disordered" evidence="8">
    <location>
        <begin position="975"/>
        <end position="1020"/>
    </location>
</feature>
<comment type="similarity">
    <text evidence="2">Belongs to the cation transport ATPase (P-type) (TC 3.A.3) family. Type IB subfamily.</text>
</comment>
<dbReference type="PANTHER" id="PTHR43520">
    <property type="entry name" value="ATP7, ISOFORM B"/>
    <property type="match status" value="1"/>
</dbReference>
<organism evidence="11 12">
    <name type="scientific">Gregarina niphandrodes</name>
    <name type="common">Septate eugregarine</name>
    <dbReference type="NCBI Taxonomy" id="110365"/>
    <lineage>
        <taxon>Eukaryota</taxon>
        <taxon>Sar</taxon>
        <taxon>Alveolata</taxon>
        <taxon>Apicomplexa</taxon>
        <taxon>Conoidasida</taxon>
        <taxon>Gregarinasina</taxon>
        <taxon>Eugregarinorida</taxon>
        <taxon>Gregarinidae</taxon>
        <taxon>Gregarina</taxon>
    </lineage>
</organism>
<dbReference type="PROSITE" id="PS00154">
    <property type="entry name" value="ATPASE_E1_E2"/>
    <property type="match status" value="1"/>
</dbReference>
<keyword evidence="11" id="KW-0378">Hydrolase</keyword>
<proteinExistence type="inferred from homology"/>
<dbReference type="RefSeq" id="XP_011132689.1">
    <property type="nucleotide sequence ID" value="XM_011134387.1"/>
</dbReference>
<evidence type="ECO:0000256" key="3">
    <source>
        <dbReference type="ARBA" id="ARBA00022692"/>
    </source>
</evidence>
<keyword evidence="3 9" id="KW-0812">Transmembrane</keyword>
<dbReference type="Gene3D" id="3.40.50.1000">
    <property type="entry name" value="HAD superfamily/HAD-like"/>
    <property type="match status" value="2"/>
</dbReference>
<feature type="transmembrane region" description="Helical" evidence="9">
    <location>
        <begin position="945"/>
        <end position="965"/>
    </location>
</feature>
<keyword evidence="4" id="KW-0479">Metal-binding</keyword>
<evidence type="ECO:0000313" key="12">
    <source>
        <dbReference type="Proteomes" id="UP000019763"/>
    </source>
</evidence>
<dbReference type="GO" id="GO:0043682">
    <property type="term" value="F:P-type divalent copper transporter activity"/>
    <property type="evidence" value="ECO:0007669"/>
    <property type="project" value="TreeGrafter"/>
</dbReference>
<dbReference type="VEuPathDB" id="CryptoDB:GNI_148170"/>
<gene>
    <name evidence="11" type="ORF">GNI_148170</name>
</gene>
<dbReference type="SUPFAM" id="SSF56784">
    <property type="entry name" value="HAD-like"/>
    <property type="match status" value="1"/>
</dbReference>
<dbReference type="InterPro" id="IPR023214">
    <property type="entry name" value="HAD_sf"/>
</dbReference>
<dbReference type="GO" id="GO:0016887">
    <property type="term" value="F:ATP hydrolysis activity"/>
    <property type="evidence" value="ECO:0007669"/>
    <property type="project" value="InterPro"/>
</dbReference>
<dbReference type="GO" id="GO:0012505">
    <property type="term" value="C:endomembrane system"/>
    <property type="evidence" value="ECO:0007669"/>
    <property type="project" value="UniProtKB-SubCell"/>
</dbReference>
<reference evidence="11" key="1">
    <citation type="submission" date="2013-12" db="EMBL/GenBank/DDBJ databases">
        <authorList>
            <person name="Omoto C.K."/>
            <person name="Sibley D."/>
            <person name="Venepally P."/>
            <person name="Hadjithomas M."/>
            <person name="Karamycheva S."/>
            <person name="Brunk B."/>
            <person name="Roos D."/>
            <person name="Caler E."/>
            <person name="Lorenzi H."/>
        </authorList>
    </citation>
    <scope>NUCLEOTIDE SEQUENCE</scope>
</reference>
<evidence type="ECO:0000256" key="7">
    <source>
        <dbReference type="ARBA" id="ARBA00023136"/>
    </source>
</evidence>
<dbReference type="EC" id="3.6.3.4" evidence="11"/>
<feature type="transmembrane region" description="Helical" evidence="9">
    <location>
        <begin position="246"/>
        <end position="265"/>
    </location>
</feature>
<dbReference type="CDD" id="cd00371">
    <property type="entry name" value="HMA"/>
    <property type="match status" value="1"/>
</dbReference>
<feature type="transmembrane region" description="Helical" evidence="9">
    <location>
        <begin position="509"/>
        <end position="535"/>
    </location>
</feature>
<dbReference type="InterPro" id="IPR036163">
    <property type="entry name" value="HMA_dom_sf"/>
</dbReference>
<dbReference type="InterPro" id="IPR001757">
    <property type="entry name" value="P_typ_ATPase"/>
</dbReference>
<dbReference type="GO" id="GO:0016020">
    <property type="term" value="C:membrane"/>
    <property type="evidence" value="ECO:0007669"/>
    <property type="project" value="InterPro"/>
</dbReference>
<dbReference type="OMA" id="PNSWISG"/>
<feature type="transmembrane region" description="Helical" evidence="9">
    <location>
        <begin position="555"/>
        <end position="581"/>
    </location>
</feature>
<evidence type="ECO:0000259" key="10">
    <source>
        <dbReference type="PROSITE" id="PS50846"/>
    </source>
</evidence>
<evidence type="ECO:0000256" key="4">
    <source>
        <dbReference type="ARBA" id="ARBA00022723"/>
    </source>
</evidence>
<dbReference type="eggNOG" id="KOG0207">
    <property type="taxonomic scope" value="Eukaryota"/>
</dbReference>
<dbReference type="PROSITE" id="PS50846">
    <property type="entry name" value="HMA_2"/>
    <property type="match status" value="1"/>
</dbReference>